<dbReference type="SUPFAM" id="SSF52440">
    <property type="entry name" value="PreATP-grasp domain"/>
    <property type="match status" value="1"/>
</dbReference>
<evidence type="ECO:0000256" key="3">
    <source>
        <dbReference type="ARBA" id="ARBA00022840"/>
    </source>
</evidence>
<reference evidence="6" key="1">
    <citation type="journal article" date="2023" name="Nat. Commun.">
        <title>Diploid and tetraploid genomes of Acorus and the evolution of monocots.</title>
        <authorList>
            <person name="Ma L."/>
            <person name="Liu K.W."/>
            <person name="Li Z."/>
            <person name="Hsiao Y.Y."/>
            <person name="Qi Y."/>
            <person name="Fu T."/>
            <person name="Tang G.D."/>
            <person name="Zhang D."/>
            <person name="Sun W.H."/>
            <person name="Liu D.K."/>
            <person name="Li Y."/>
            <person name="Chen G.Z."/>
            <person name="Liu X.D."/>
            <person name="Liao X.Y."/>
            <person name="Jiang Y.T."/>
            <person name="Yu X."/>
            <person name="Hao Y."/>
            <person name="Huang J."/>
            <person name="Zhao X.W."/>
            <person name="Ke S."/>
            <person name="Chen Y.Y."/>
            <person name="Wu W.L."/>
            <person name="Hsu J.L."/>
            <person name="Lin Y.F."/>
            <person name="Huang M.D."/>
            <person name="Li C.Y."/>
            <person name="Huang L."/>
            <person name="Wang Z.W."/>
            <person name="Zhao X."/>
            <person name="Zhong W.Y."/>
            <person name="Peng D.H."/>
            <person name="Ahmad S."/>
            <person name="Lan S."/>
            <person name="Zhang J.S."/>
            <person name="Tsai W.C."/>
            <person name="Van de Peer Y."/>
            <person name="Liu Z.J."/>
        </authorList>
    </citation>
    <scope>NUCLEOTIDE SEQUENCE</scope>
    <source>
        <strain evidence="6">CP</strain>
    </source>
</reference>
<gene>
    <name evidence="6" type="ORF">QJS10_CPA08g00317</name>
</gene>
<organism evidence="6 7">
    <name type="scientific">Acorus calamus</name>
    <name type="common">Sweet flag</name>
    <dbReference type="NCBI Taxonomy" id="4465"/>
    <lineage>
        <taxon>Eukaryota</taxon>
        <taxon>Viridiplantae</taxon>
        <taxon>Streptophyta</taxon>
        <taxon>Embryophyta</taxon>
        <taxon>Tracheophyta</taxon>
        <taxon>Spermatophyta</taxon>
        <taxon>Magnoliopsida</taxon>
        <taxon>Liliopsida</taxon>
        <taxon>Acoraceae</taxon>
        <taxon>Acorus</taxon>
    </lineage>
</organism>
<dbReference type="InterPro" id="IPR011764">
    <property type="entry name" value="Biotin_carboxylation_dom"/>
</dbReference>
<dbReference type="PANTHER" id="PTHR18866:SF33">
    <property type="entry name" value="METHYLCROTONOYL-COA CARBOXYLASE SUBUNIT ALPHA, MITOCHONDRIAL-RELATED"/>
    <property type="match status" value="1"/>
</dbReference>
<sequence length="85" mass="9356">MASLIRRRSPTRSISQNPNLLLSLLNFSSSPPKVREGGGHGGIRKILVANRGEIACRVMRTSRRLSIRTVTVYTENATPRALARA</sequence>
<evidence type="ECO:0000256" key="2">
    <source>
        <dbReference type="ARBA" id="ARBA00022741"/>
    </source>
</evidence>
<dbReference type="Pfam" id="PF00289">
    <property type="entry name" value="Biotin_carb_N"/>
    <property type="match status" value="1"/>
</dbReference>
<reference evidence="6" key="2">
    <citation type="submission" date="2023-06" db="EMBL/GenBank/DDBJ databases">
        <authorList>
            <person name="Ma L."/>
            <person name="Liu K.-W."/>
            <person name="Li Z."/>
            <person name="Hsiao Y.-Y."/>
            <person name="Qi Y."/>
            <person name="Fu T."/>
            <person name="Tang G."/>
            <person name="Zhang D."/>
            <person name="Sun W.-H."/>
            <person name="Liu D.-K."/>
            <person name="Li Y."/>
            <person name="Chen G.-Z."/>
            <person name="Liu X.-D."/>
            <person name="Liao X.-Y."/>
            <person name="Jiang Y.-T."/>
            <person name="Yu X."/>
            <person name="Hao Y."/>
            <person name="Huang J."/>
            <person name="Zhao X.-W."/>
            <person name="Ke S."/>
            <person name="Chen Y.-Y."/>
            <person name="Wu W.-L."/>
            <person name="Hsu J.-L."/>
            <person name="Lin Y.-F."/>
            <person name="Huang M.-D."/>
            <person name="Li C.-Y."/>
            <person name="Huang L."/>
            <person name="Wang Z.-W."/>
            <person name="Zhao X."/>
            <person name="Zhong W.-Y."/>
            <person name="Peng D.-H."/>
            <person name="Ahmad S."/>
            <person name="Lan S."/>
            <person name="Zhang J.-S."/>
            <person name="Tsai W.-C."/>
            <person name="Van De Peer Y."/>
            <person name="Liu Z.-J."/>
        </authorList>
    </citation>
    <scope>NUCLEOTIDE SEQUENCE</scope>
    <source>
        <strain evidence="6">CP</strain>
        <tissue evidence="6">Leaves</tissue>
    </source>
</reference>
<evidence type="ECO:0000313" key="6">
    <source>
        <dbReference type="EMBL" id="KAK1311148.1"/>
    </source>
</evidence>
<evidence type="ECO:0000259" key="5">
    <source>
        <dbReference type="PROSITE" id="PS50979"/>
    </source>
</evidence>
<name>A0AAV9EE48_ACOCL</name>
<accession>A0AAV9EE48</accession>
<dbReference type="GO" id="GO:0005524">
    <property type="term" value="F:ATP binding"/>
    <property type="evidence" value="ECO:0007669"/>
    <property type="project" value="UniProtKB-KW"/>
</dbReference>
<dbReference type="Gene3D" id="3.40.50.20">
    <property type="match status" value="1"/>
</dbReference>
<keyword evidence="7" id="KW-1185">Reference proteome</keyword>
<dbReference type="Proteomes" id="UP001180020">
    <property type="component" value="Unassembled WGS sequence"/>
</dbReference>
<feature type="domain" description="Biotin carboxylation" evidence="5">
    <location>
        <begin position="42"/>
        <end position="85"/>
    </location>
</feature>
<evidence type="ECO:0000256" key="4">
    <source>
        <dbReference type="ARBA" id="ARBA00023267"/>
    </source>
</evidence>
<keyword evidence="3" id="KW-0067">ATP-binding</keyword>
<dbReference type="GO" id="GO:0005739">
    <property type="term" value="C:mitochondrion"/>
    <property type="evidence" value="ECO:0007669"/>
    <property type="project" value="TreeGrafter"/>
</dbReference>
<dbReference type="EMBL" id="JAUJYO010000008">
    <property type="protein sequence ID" value="KAK1311148.1"/>
    <property type="molecule type" value="Genomic_DNA"/>
</dbReference>
<protein>
    <recommendedName>
        <fullName evidence="5">Biotin carboxylation domain-containing protein</fullName>
    </recommendedName>
</protein>
<dbReference type="InterPro" id="IPR016185">
    <property type="entry name" value="PreATP-grasp_dom_sf"/>
</dbReference>
<dbReference type="InterPro" id="IPR005481">
    <property type="entry name" value="BC-like_N"/>
</dbReference>
<comment type="caution">
    <text evidence="6">The sequence shown here is derived from an EMBL/GenBank/DDBJ whole genome shotgun (WGS) entry which is preliminary data.</text>
</comment>
<evidence type="ECO:0000256" key="1">
    <source>
        <dbReference type="ARBA" id="ARBA00022598"/>
    </source>
</evidence>
<dbReference type="InterPro" id="IPR050856">
    <property type="entry name" value="Biotin_carboxylase_complex"/>
</dbReference>
<keyword evidence="4" id="KW-0092">Biotin</keyword>
<dbReference type="PROSITE" id="PS50979">
    <property type="entry name" value="BC"/>
    <property type="match status" value="1"/>
</dbReference>
<keyword evidence="1" id="KW-0436">Ligase</keyword>
<dbReference type="GO" id="GO:0004485">
    <property type="term" value="F:methylcrotonoyl-CoA carboxylase activity"/>
    <property type="evidence" value="ECO:0007669"/>
    <property type="project" value="TreeGrafter"/>
</dbReference>
<dbReference type="AlphaFoldDB" id="A0AAV9EE48"/>
<proteinExistence type="predicted"/>
<dbReference type="PANTHER" id="PTHR18866">
    <property type="entry name" value="CARBOXYLASE:PYRUVATE/ACETYL-COA/PROPIONYL-COA CARBOXYLASE"/>
    <property type="match status" value="1"/>
</dbReference>
<keyword evidence="2" id="KW-0547">Nucleotide-binding</keyword>
<evidence type="ECO:0000313" key="7">
    <source>
        <dbReference type="Proteomes" id="UP001180020"/>
    </source>
</evidence>